<dbReference type="GO" id="GO:0046872">
    <property type="term" value="F:metal ion binding"/>
    <property type="evidence" value="ECO:0007669"/>
    <property type="project" value="UniProtKB-KW"/>
</dbReference>
<dbReference type="Pfam" id="PF04060">
    <property type="entry name" value="FeS"/>
    <property type="match status" value="1"/>
</dbReference>
<sequence>MNTSNSQKTTLEMLPGIDCGACGFKSCNSFAAEVDNGKELLLKCTHISGNKQKQENRLIGCNSCNSNGIAEKMGWKDSQQRDFDFVLDTFDNEPGPRETILPYNPALVKELGVKKGDIMIGRPMGMSCGCPVTHCGVVIDADARNGIINWFVTGPLKPRSEGFIDIGYYVAQGYEGLVRETQMPIKLGHRYWFMPRRCMLQWRHSGLVNNVVKQKDGSYKVRIEGLFIG</sequence>
<organism evidence="6">
    <name type="scientific">bioreactor metagenome</name>
    <dbReference type="NCBI Taxonomy" id="1076179"/>
    <lineage>
        <taxon>unclassified sequences</taxon>
        <taxon>metagenomes</taxon>
        <taxon>ecological metagenomes</taxon>
    </lineage>
</organism>
<accession>A0A644ZQD3</accession>
<feature type="domain" description="4Fe-4S" evidence="5">
    <location>
        <begin position="1"/>
        <end position="61"/>
    </location>
</feature>
<dbReference type="EMBL" id="VSSQ01009783">
    <property type="protein sequence ID" value="MPM42588.1"/>
    <property type="molecule type" value="Genomic_DNA"/>
</dbReference>
<evidence type="ECO:0000313" key="6">
    <source>
        <dbReference type="EMBL" id="MPM42588.1"/>
    </source>
</evidence>
<dbReference type="GO" id="GO:0051539">
    <property type="term" value="F:4 iron, 4 sulfur cluster binding"/>
    <property type="evidence" value="ECO:0007669"/>
    <property type="project" value="UniProtKB-KW"/>
</dbReference>
<keyword evidence="4" id="KW-0411">Iron-sulfur</keyword>
<evidence type="ECO:0000256" key="4">
    <source>
        <dbReference type="ARBA" id="ARBA00023014"/>
    </source>
</evidence>
<proteinExistence type="predicted"/>
<comment type="caution">
    <text evidence="6">The sequence shown here is derived from an EMBL/GenBank/DDBJ whole genome shotgun (WGS) entry which is preliminary data.</text>
</comment>
<protein>
    <recommendedName>
        <fullName evidence="5">4Fe-4S domain-containing protein</fullName>
    </recommendedName>
</protein>
<evidence type="ECO:0000256" key="2">
    <source>
        <dbReference type="ARBA" id="ARBA00022723"/>
    </source>
</evidence>
<gene>
    <name evidence="6" type="ORF">SDC9_89254</name>
</gene>
<evidence type="ECO:0000256" key="3">
    <source>
        <dbReference type="ARBA" id="ARBA00023004"/>
    </source>
</evidence>
<reference evidence="6" key="1">
    <citation type="submission" date="2019-08" db="EMBL/GenBank/DDBJ databases">
        <authorList>
            <person name="Kucharzyk K."/>
            <person name="Murdoch R.W."/>
            <person name="Higgins S."/>
            <person name="Loffler F."/>
        </authorList>
    </citation>
    <scope>NUCLEOTIDE SEQUENCE</scope>
</reference>
<keyword evidence="3" id="KW-0408">Iron</keyword>
<evidence type="ECO:0000256" key="1">
    <source>
        <dbReference type="ARBA" id="ARBA00022485"/>
    </source>
</evidence>
<keyword evidence="2" id="KW-0479">Metal-binding</keyword>
<dbReference type="Gene3D" id="1.10.15.40">
    <property type="entry name" value="Electron transport complex subunit B, putative Fe-S cluster"/>
    <property type="match status" value="1"/>
</dbReference>
<dbReference type="InterPro" id="IPR007202">
    <property type="entry name" value="4Fe-4S_dom"/>
</dbReference>
<keyword evidence="1" id="KW-0004">4Fe-4S</keyword>
<dbReference type="PROSITE" id="PS51656">
    <property type="entry name" value="4FE4S"/>
    <property type="match status" value="1"/>
</dbReference>
<name>A0A644ZQD3_9ZZZZ</name>
<dbReference type="AlphaFoldDB" id="A0A644ZQD3"/>
<evidence type="ECO:0000259" key="5">
    <source>
        <dbReference type="PROSITE" id="PS51656"/>
    </source>
</evidence>